<keyword evidence="2" id="KW-1185">Reference proteome</keyword>
<evidence type="ECO:0000313" key="1">
    <source>
        <dbReference type="EMBL" id="RAJ18033.1"/>
    </source>
</evidence>
<dbReference type="Proteomes" id="UP000248703">
    <property type="component" value="Unassembled WGS sequence"/>
</dbReference>
<name>A0A327RR07_9FLAO</name>
<dbReference type="RefSeq" id="WP_111658669.1">
    <property type="nucleotide sequence ID" value="NZ_QLLO01000001.1"/>
</dbReference>
<accession>A0A327RR07</accession>
<evidence type="ECO:0000313" key="2">
    <source>
        <dbReference type="Proteomes" id="UP000248703"/>
    </source>
</evidence>
<comment type="caution">
    <text evidence="1">The sequence shown here is derived from an EMBL/GenBank/DDBJ whole genome shotgun (WGS) entry which is preliminary data.</text>
</comment>
<dbReference type="OrthoDB" id="1433530at2"/>
<dbReference type="AlphaFoldDB" id="A0A327RR07"/>
<organism evidence="1 2">
    <name type="scientific">Olleya aquimaris</name>
    <dbReference type="NCBI Taxonomy" id="639310"/>
    <lineage>
        <taxon>Bacteria</taxon>
        <taxon>Pseudomonadati</taxon>
        <taxon>Bacteroidota</taxon>
        <taxon>Flavobacteriia</taxon>
        <taxon>Flavobacteriales</taxon>
        <taxon>Flavobacteriaceae</taxon>
    </lineage>
</organism>
<dbReference type="EMBL" id="QLLO01000001">
    <property type="protein sequence ID" value="RAJ18033.1"/>
    <property type="molecule type" value="Genomic_DNA"/>
</dbReference>
<protein>
    <submittedName>
        <fullName evidence="1">Uncharacterized protein</fullName>
    </submittedName>
</protein>
<gene>
    <name evidence="1" type="ORF">LY08_00305</name>
</gene>
<reference evidence="1 2" key="1">
    <citation type="submission" date="2018-06" db="EMBL/GenBank/DDBJ databases">
        <title>Genomic Encyclopedia of Archaeal and Bacterial Type Strains, Phase II (KMG-II): from individual species to whole genera.</title>
        <authorList>
            <person name="Goeker M."/>
        </authorList>
    </citation>
    <scope>NUCLEOTIDE SEQUENCE [LARGE SCALE GENOMIC DNA]</scope>
    <source>
        <strain evidence="1 2">DSM 24464</strain>
    </source>
</reference>
<proteinExistence type="predicted"/>
<sequence>MKTRIKYQVGSASIQHILVLSDDLESDLQFLKTKTNNTAIHSWIDQKLAYTLAFKLKSLSLLDNMTIKHKKRSRFKTALRMFWFNLKRLFYKNEDRKIIKQCLLLSSSFIHEINKEIGSGIHSETTYSLLYDFRTKVFSNKDQINLNKLIAN</sequence>